<comment type="caution">
    <text evidence="9">The sequence shown here is derived from an EMBL/GenBank/DDBJ whole genome shotgun (WGS) entry which is preliminary data.</text>
</comment>
<feature type="domain" description="VTT" evidence="8">
    <location>
        <begin position="48"/>
        <end position="170"/>
    </location>
</feature>
<keyword evidence="5 7" id="KW-1133">Transmembrane helix</keyword>
<dbReference type="EMBL" id="BONW01000022">
    <property type="protein sequence ID" value="GIG89847.1"/>
    <property type="molecule type" value="Genomic_DNA"/>
</dbReference>
<feature type="transmembrane region" description="Helical" evidence="7">
    <location>
        <begin position="122"/>
        <end position="143"/>
    </location>
</feature>
<comment type="subcellular location">
    <subcellularLocation>
        <location evidence="1">Cell membrane</location>
        <topology evidence="1">Multi-pass membrane protein</topology>
    </subcellularLocation>
</comment>
<feature type="transmembrane region" description="Helical" evidence="7">
    <location>
        <begin position="184"/>
        <end position="204"/>
    </location>
</feature>
<name>A0ABQ4E567_9ACTN</name>
<evidence type="ECO:0000256" key="1">
    <source>
        <dbReference type="ARBA" id="ARBA00004651"/>
    </source>
</evidence>
<keyword evidence="6 7" id="KW-0472">Membrane</keyword>
<evidence type="ECO:0000256" key="6">
    <source>
        <dbReference type="ARBA" id="ARBA00023136"/>
    </source>
</evidence>
<protein>
    <recommendedName>
        <fullName evidence="8">VTT domain-containing protein</fullName>
    </recommendedName>
</protein>
<sequence>MSGAFPVRNVPDVADWLVQVGELPSGVFLAVLGGVMMLDAIPLLGVLVPGDVAVLAAVGVGRPASVGAFLAVIGGCLGGWSLTFFAGRRFGTRLRNSRTGAWIGEARWSAAERMLGSGGGRMVMVAPFLPVLNALLPLAAGGLRMSYRRFVSFAAVGAVLWAGLYMLLGILARSVGGLLPGESFAMLGTVGFGMIFGALVLLGVRRRLASTVPG</sequence>
<dbReference type="InterPro" id="IPR051311">
    <property type="entry name" value="DedA_domain"/>
</dbReference>
<feature type="transmembrane region" description="Helical" evidence="7">
    <location>
        <begin position="150"/>
        <end position="172"/>
    </location>
</feature>
<evidence type="ECO:0000256" key="5">
    <source>
        <dbReference type="ARBA" id="ARBA00022989"/>
    </source>
</evidence>
<dbReference type="Proteomes" id="UP000646749">
    <property type="component" value="Unassembled WGS sequence"/>
</dbReference>
<dbReference type="InterPro" id="IPR032816">
    <property type="entry name" value="VTT_dom"/>
</dbReference>
<evidence type="ECO:0000256" key="4">
    <source>
        <dbReference type="ARBA" id="ARBA00022692"/>
    </source>
</evidence>
<reference evidence="9 10" key="1">
    <citation type="submission" date="2021-01" db="EMBL/GenBank/DDBJ databases">
        <title>Whole genome shotgun sequence of Plantactinospora endophytica NBRC 110450.</title>
        <authorList>
            <person name="Komaki H."/>
            <person name="Tamura T."/>
        </authorList>
    </citation>
    <scope>NUCLEOTIDE SEQUENCE [LARGE SCALE GENOMIC DNA]</scope>
    <source>
        <strain evidence="9 10">NBRC 110450</strain>
    </source>
</reference>
<keyword evidence="4 7" id="KW-0812">Transmembrane</keyword>
<accession>A0ABQ4E567</accession>
<evidence type="ECO:0000256" key="7">
    <source>
        <dbReference type="SAM" id="Phobius"/>
    </source>
</evidence>
<organism evidence="9 10">
    <name type="scientific">Plantactinospora endophytica</name>
    <dbReference type="NCBI Taxonomy" id="673535"/>
    <lineage>
        <taxon>Bacteria</taxon>
        <taxon>Bacillati</taxon>
        <taxon>Actinomycetota</taxon>
        <taxon>Actinomycetes</taxon>
        <taxon>Micromonosporales</taxon>
        <taxon>Micromonosporaceae</taxon>
        <taxon>Plantactinospora</taxon>
    </lineage>
</organism>
<keyword evidence="10" id="KW-1185">Reference proteome</keyword>
<proteinExistence type="inferred from homology"/>
<keyword evidence="3" id="KW-1003">Cell membrane</keyword>
<dbReference type="PANTHER" id="PTHR42709">
    <property type="entry name" value="ALKALINE PHOSPHATASE LIKE PROTEIN"/>
    <property type="match status" value="1"/>
</dbReference>
<dbReference type="Pfam" id="PF09335">
    <property type="entry name" value="VTT_dom"/>
    <property type="match status" value="1"/>
</dbReference>
<evidence type="ECO:0000256" key="3">
    <source>
        <dbReference type="ARBA" id="ARBA00022475"/>
    </source>
</evidence>
<dbReference type="PANTHER" id="PTHR42709:SF6">
    <property type="entry name" value="UNDECAPRENYL PHOSPHATE TRANSPORTER A"/>
    <property type="match status" value="1"/>
</dbReference>
<feature type="transmembrane region" description="Helical" evidence="7">
    <location>
        <begin position="66"/>
        <end position="87"/>
    </location>
</feature>
<evidence type="ECO:0000313" key="10">
    <source>
        <dbReference type="Proteomes" id="UP000646749"/>
    </source>
</evidence>
<feature type="transmembrane region" description="Helical" evidence="7">
    <location>
        <begin position="27"/>
        <end position="54"/>
    </location>
</feature>
<evidence type="ECO:0000256" key="2">
    <source>
        <dbReference type="ARBA" id="ARBA00010792"/>
    </source>
</evidence>
<comment type="similarity">
    <text evidence="2">Belongs to the DedA family.</text>
</comment>
<gene>
    <name evidence="9" type="ORF">Pen02_47830</name>
</gene>
<evidence type="ECO:0000313" key="9">
    <source>
        <dbReference type="EMBL" id="GIG89847.1"/>
    </source>
</evidence>
<evidence type="ECO:0000259" key="8">
    <source>
        <dbReference type="Pfam" id="PF09335"/>
    </source>
</evidence>